<organism evidence="2 3">
    <name type="scientific">Marinicella sediminis</name>
    <dbReference type="NCBI Taxonomy" id="1792834"/>
    <lineage>
        <taxon>Bacteria</taxon>
        <taxon>Pseudomonadati</taxon>
        <taxon>Pseudomonadota</taxon>
        <taxon>Gammaproteobacteria</taxon>
        <taxon>Lysobacterales</taxon>
        <taxon>Marinicellaceae</taxon>
        <taxon>Marinicella</taxon>
    </lineage>
</organism>
<protein>
    <submittedName>
        <fullName evidence="2">Esterase/lipase family protein</fullName>
    </submittedName>
</protein>
<evidence type="ECO:0000313" key="3">
    <source>
        <dbReference type="Proteomes" id="UP001595533"/>
    </source>
</evidence>
<feature type="domain" description="AB hydrolase-1" evidence="1">
    <location>
        <begin position="7"/>
        <end position="121"/>
    </location>
</feature>
<evidence type="ECO:0000259" key="1">
    <source>
        <dbReference type="Pfam" id="PF12697"/>
    </source>
</evidence>
<dbReference type="InterPro" id="IPR000073">
    <property type="entry name" value="AB_hydrolase_1"/>
</dbReference>
<comment type="caution">
    <text evidence="2">The sequence shown here is derived from an EMBL/GenBank/DDBJ whole genome shotgun (WGS) entry which is preliminary data.</text>
</comment>
<dbReference type="Pfam" id="PF12697">
    <property type="entry name" value="Abhydrolase_6"/>
    <property type="match status" value="1"/>
</dbReference>
<accession>A0ABV7JAL6</accession>
<dbReference type="Proteomes" id="UP001595533">
    <property type="component" value="Unassembled WGS sequence"/>
</dbReference>
<dbReference type="EMBL" id="JBHRTS010000006">
    <property type="protein sequence ID" value="MFC3195009.1"/>
    <property type="molecule type" value="Genomic_DNA"/>
</dbReference>
<dbReference type="RefSeq" id="WP_077411963.1">
    <property type="nucleotide sequence ID" value="NZ_JBHRTS010000006.1"/>
</dbReference>
<proteinExistence type="predicted"/>
<dbReference type="PANTHER" id="PTHR37946:SF1">
    <property type="entry name" value="SLL1969 PROTEIN"/>
    <property type="match status" value="1"/>
</dbReference>
<dbReference type="InterPro" id="IPR029058">
    <property type="entry name" value="AB_hydrolase_fold"/>
</dbReference>
<dbReference type="Gene3D" id="3.40.50.1820">
    <property type="entry name" value="alpha/beta hydrolase"/>
    <property type="match status" value="1"/>
</dbReference>
<gene>
    <name evidence="2" type="ORF">ACFODZ_12225</name>
</gene>
<keyword evidence="3" id="KW-1185">Reference proteome</keyword>
<name>A0ABV7JAL6_9GAMM</name>
<dbReference type="PANTHER" id="PTHR37946">
    <property type="entry name" value="SLL1969 PROTEIN"/>
    <property type="match status" value="1"/>
</dbReference>
<dbReference type="SUPFAM" id="SSF53474">
    <property type="entry name" value="alpha/beta-Hydrolases"/>
    <property type="match status" value="1"/>
</dbReference>
<reference evidence="3" key="1">
    <citation type="journal article" date="2019" name="Int. J. Syst. Evol. Microbiol.">
        <title>The Global Catalogue of Microorganisms (GCM) 10K type strain sequencing project: providing services to taxonomists for standard genome sequencing and annotation.</title>
        <authorList>
            <consortium name="The Broad Institute Genomics Platform"/>
            <consortium name="The Broad Institute Genome Sequencing Center for Infectious Disease"/>
            <person name="Wu L."/>
            <person name="Ma J."/>
        </authorList>
    </citation>
    <scope>NUCLEOTIDE SEQUENCE [LARGE SCALE GENOMIC DNA]</scope>
    <source>
        <strain evidence="3">KCTC 42953</strain>
    </source>
</reference>
<evidence type="ECO:0000313" key="2">
    <source>
        <dbReference type="EMBL" id="MFC3195009.1"/>
    </source>
</evidence>
<sequence length="210" mass="23715">MTDQAAIVMVHGLWMKRWTWSAYRWFFNSQGFRVYLFGYKTTKQPFERSAMKLAAFVNSRPESTVHLLVHSMGGLLAMQAMPNIIKTGKLLMLGSPVRGSQVARKLHRLGWHRRLLKHATSPLTTGVSQSQFKRPSLMIAGTSPVGLGRVIERQLGHGDGTVSVEETRAEWIDEHREVHTSHFGLLMNRQAMQLALDFLSPVMDSDESAL</sequence>